<proteinExistence type="predicted"/>
<reference evidence="2 3" key="1">
    <citation type="submission" date="2019-05" db="EMBL/GenBank/DDBJ databases">
        <title>Another draft genome of Portunus trituberculatus and its Hox gene families provides insights of decapod evolution.</title>
        <authorList>
            <person name="Jeong J.-H."/>
            <person name="Song I."/>
            <person name="Kim S."/>
            <person name="Choi T."/>
            <person name="Kim D."/>
            <person name="Ryu S."/>
            <person name="Kim W."/>
        </authorList>
    </citation>
    <scope>NUCLEOTIDE SEQUENCE [LARGE SCALE GENOMIC DNA]</scope>
    <source>
        <tissue evidence="2">Muscle</tissue>
    </source>
</reference>
<evidence type="ECO:0000256" key="1">
    <source>
        <dbReference type="SAM" id="MobiDB-lite"/>
    </source>
</evidence>
<protein>
    <submittedName>
        <fullName evidence="2">Uncharacterized protein</fullName>
    </submittedName>
</protein>
<evidence type="ECO:0000313" key="3">
    <source>
        <dbReference type="Proteomes" id="UP000324222"/>
    </source>
</evidence>
<sequence>MTGRVTLKERVEDIGKEEEEEEEEKERPDTTRPQPPHYYCSHTTTATTPPLRQHHVWTHTPLMTAPFDPLLHYKSTSTSGLKAPW</sequence>
<feature type="compositionally biased region" description="Acidic residues" evidence="1">
    <location>
        <begin position="15"/>
        <end position="24"/>
    </location>
</feature>
<accession>A0A5B7K9T3</accession>
<comment type="caution">
    <text evidence="2">The sequence shown here is derived from an EMBL/GenBank/DDBJ whole genome shotgun (WGS) entry which is preliminary data.</text>
</comment>
<name>A0A5B7K9T3_PORTR</name>
<gene>
    <name evidence="2" type="ORF">E2C01_101113</name>
</gene>
<dbReference type="AlphaFoldDB" id="A0A5B7K9T3"/>
<feature type="compositionally biased region" description="Basic and acidic residues" evidence="1">
    <location>
        <begin position="1"/>
        <end position="14"/>
    </location>
</feature>
<dbReference type="EMBL" id="VSRR010145681">
    <property type="protein sequence ID" value="MPD05373.1"/>
    <property type="molecule type" value="Genomic_DNA"/>
</dbReference>
<evidence type="ECO:0000313" key="2">
    <source>
        <dbReference type="EMBL" id="MPD05373.1"/>
    </source>
</evidence>
<feature type="region of interest" description="Disordered" evidence="1">
    <location>
        <begin position="1"/>
        <end position="48"/>
    </location>
</feature>
<keyword evidence="3" id="KW-1185">Reference proteome</keyword>
<dbReference type="Proteomes" id="UP000324222">
    <property type="component" value="Unassembled WGS sequence"/>
</dbReference>
<organism evidence="2 3">
    <name type="scientific">Portunus trituberculatus</name>
    <name type="common">Swimming crab</name>
    <name type="synonym">Neptunus trituberculatus</name>
    <dbReference type="NCBI Taxonomy" id="210409"/>
    <lineage>
        <taxon>Eukaryota</taxon>
        <taxon>Metazoa</taxon>
        <taxon>Ecdysozoa</taxon>
        <taxon>Arthropoda</taxon>
        <taxon>Crustacea</taxon>
        <taxon>Multicrustacea</taxon>
        <taxon>Malacostraca</taxon>
        <taxon>Eumalacostraca</taxon>
        <taxon>Eucarida</taxon>
        <taxon>Decapoda</taxon>
        <taxon>Pleocyemata</taxon>
        <taxon>Brachyura</taxon>
        <taxon>Eubrachyura</taxon>
        <taxon>Portunoidea</taxon>
        <taxon>Portunidae</taxon>
        <taxon>Portuninae</taxon>
        <taxon>Portunus</taxon>
    </lineage>
</organism>